<keyword evidence="3" id="KW-0812">Transmembrane</keyword>
<proteinExistence type="predicted"/>
<organism evidence="5 6">
    <name type="scientific">Alicyclobacillus acidocaldarius subsp. acidocaldarius (strain ATCC 27009 / DSM 446 / BCRC 14685 / JCM 5260 / KCTC 1825 / NBRC 15652 / NCIMB 11725 / NRRL B-14509 / 104-IA)</name>
    <name type="common">Bacillus acidocaldarius</name>
    <dbReference type="NCBI Taxonomy" id="521098"/>
    <lineage>
        <taxon>Bacteria</taxon>
        <taxon>Bacillati</taxon>
        <taxon>Bacillota</taxon>
        <taxon>Bacilli</taxon>
        <taxon>Bacillales</taxon>
        <taxon>Alicyclobacillaceae</taxon>
        <taxon>Alicyclobacillus</taxon>
    </lineage>
</organism>
<dbReference type="GO" id="GO:0016020">
    <property type="term" value="C:membrane"/>
    <property type="evidence" value="ECO:0007669"/>
    <property type="project" value="InterPro"/>
</dbReference>
<dbReference type="STRING" id="521098.Aaci_0527"/>
<dbReference type="GO" id="GO:0007165">
    <property type="term" value="P:signal transduction"/>
    <property type="evidence" value="ECO:0007669"/>
    <property type="project" value="UniProtKB-KW"/>
</dbReference>
<feature type="domain" description="Methyl-accepting transducer" evidence="4">
    <location>
        <begin position="146"/>
        <end position="393"/>
    </location>
</feature>
<dbReference type="EMBL" id="CP001727">
    <property type="protein sequence ID" value="ACV57579.1"/>
    <property type="molecule type" value="Genomic_DNA"/>
</dbReference>
<keyword evidence="3" id="KW-1133">Transmembrane helix</keyword>
<evidence type="ECO:0000313" key="6">
    <source>
        <dbReference type="Proteomes" id="UP000001917"/>
    </source>
</evidence>
<keyword evidence="1 2" id="KW-0807">Transducer</keyword>
<sequence>MKTSFQAKVQKPFWRQVRGEVTIYWLGASAGAITADLVMFGLARHTHNVLLEWSLISVVILIVILAILVQLRLRVLFRPISVLHSEMLSMQEGDLGERILTKRRYSDLDEVVWALSTAKANMRDMLETVKQAAQDLTNASQSMTLRAKQTSESSKTNSQLMDELKAAVQEQAEIALAVEGVVDEAGRKVVEIETTGQSLNELAEHIETQTSQGRALMHVATDQMELISKNVDDLVTRSSNLEIEAQRVSETIQLIGRIADETSLLALNASIEAARAGDEGRGFAVVAEEVRKLSSMVKDASNQIREVVEHVLNGVQENRQAADHVAEAVGSGASAVRQASQAFHAIAEDVERQVNFVHGIDALTHEIHRQMDVVTMRIKDMVSGVQDQTERVQRVASASQTQVSMMQEVEENSTLVQELASELGKRTQKFRW</sequence>
<gene>
    <name evidence="5" type="ordered locus">Aaci_0527</name>
</gene>
<evidence type="ECO:0000256" key="1">
    <source>
        <dbReference type="ARBA" id="ARBA00023224"/>
    </source>
</evidence>
<evidence type="ECO:0000313" key="5">
    <source>
        <dbReference type="EMBL" id="ACV57579.1"/>
    </source>
</evidence>
<dbReference type="Proteomes" id="UP000001917">
    <property type="component" value="Chromosome"/>
</dbReference>
<dbReference type="SMART" id="SM00283">
    <property type="entry name" value="MA"/>
    <property type="match status" value="1"/>
</dbReference>
<evidence type="ECO:0000256" key="3">
    <source>
        <dbReference type="SAM" id="Phobius"/>
    </source>
</evidence>
<dbReference type="Pfam" id="PF00015">
    <property type="entry name" value="MCPsignal"/>
    <property type="match status" value="1"/>
</dbReference>
<dbReference type="RefSeq" id="WP_012809944.1">
    <property type="nucleotide sequence ID" value="NC_013205.1"/>
</dbReference>
<dbReference type="PANTHER" id="PTHR32089">
    <property type="entry name" value="METHYL-ACCEPTING CHEMOTAXIS PROTEIN MCPB"/>
    <property type="match status" value="1"/>
</dbReference>
<dbReference type="PANTHER" id="PTHR32089:SF112">
    <property type="entry name" value="LYSOZYME-LIKE PROTEIN-RELATED"/>
    <property type="match status" value="1"/>
</dbReference>
<dbReference type="HOGENOM" id="CLU_000445_107_18_9"/>
<dbReference type="SUPFAM" id="SSF58104">
    <property type="entry name" value="Methyl-accepting chemotaxis protein (MCP) signaling domain"/>
    <property type="match status" value="1"/>
</dbReference>
<reference evidence="5 6" key="2">
    <citation type="journal article" date="2010" name="Stand. Genomic Sci.">
        <title>Complete genome sequence of Alicyclobacillus acidocaldarius type strain (104-IA).</title>
        <authorList>
            <person name="Mavromatis K."/>
            <person name="Sikorski J."/>
            <person name="Lapidus A."/>
            <person name="Glavina Del Rio T."/>
            <person name="Copeland A."/>
            <person name="Tice H."/>
            <person name="Cheng J.F."/>
            <person name="Lucas S."/>
            <person name="Chen F."/>
            <person name="Nolan M."/>
            <person name="Bruce D."/>
            <person name="Goodwin L."/>
            <person name="Pitluck S."/>
            <person name="Ivanova N."/>
            <person name="Ovchinnikova G."/>
            <person name="Pati A."/>
            <person name="Chen A."/>
            <person name="Palaniappan K."/>
            <person name="Land M."/>
            <person name="Hauser L."/>
            <person name="Chang Y.J."/>
            <person name="Jeffries C.D."/>
            <person name="Chain P."/>
            <person name="Meincke L."/>
            <person name="Sims D."/>
            <person name="Chertkov O."/>
            <person name="Han C."/>
            <person name="Brettin T."/>
            <person name="Detter J.C."/>
            <person name="Wahrenburg C."/>
            <person name="Rohde M."/>
            <person name="Pukall R."/>
            <person name="Goker M."/>
            <person name="Bristow J."/>
            <person name="Eisen J.A."/>
            <person name="Markowitz V."/>
            <person name="Hugenholtz P."/>
            <person name="Klenk H.P."/>
            <person name="Kyrpides N.C."/>
        </authorList>
    </citation>
    <scope>NUCLEOTIDE SEQUENCE [LARGE SCALE GENOMIC DNA]</scope>
    <source>
        <strain evidence="6">ATCC 27009 / DSM 446 / BCRC 14685 / JCM 5260 / KCTC 1825 / NBRC 15652 / NCIMB 11725 / NRRL B-14509 / 104-IA</strain>
    </source>
</reference>
<reference evidence="6" key="1">
    <citation type="submission" date="2009-09" db="EMBL/GenBank/DDBJ databases">
        <title>The complete chromosome of Alicyclobacillus acidocaldarius subsp. acidocaldarius DSM 446.</title>
        <authorList>
            <consortium name="US DOE Joint Genome Institute (JGI-PGF)"/>
            <person name="Lucas S."/>
            <person name="Copeland A."/>
            <person name="Lapidus A."/>
            <person name="Glavina del Rio T."/>
            <person name="Dalin E."/>
            <person name="Tice H."/>
            <person name="Bruce D."/>
            <person name="Goodwin L."/>
            <person name="Pitluck S."/>
            <person name="Kyrpides N."/>
            <person name="Mavromatis K."/>
            <person name="Ivanova N."/>
            <person name="Ovchinnikova G."/>
            <person name="Chertkov O."/>
            <person name="Sims D."/>
            <person name="Brettin T."/>
            <person name="Detter J.C."/>
            <person name="Han C."/>
            <person name="Larimer F."/>
            <person name="Land M."/>
            <person name="Hauser L."/>
            <person name="Markowitz V."/>
            <person name="Cheng J.-F."/>
            <person name="Hugenholtz P."/>
            <person name="Woyke T."/>
            <person name="Wu D."/>
            <person name="Pukall R."/>
            <person name="Klenk H.-P."/>
            <person name="Eisen J.A."/>
        </authorList>
    </citation>
    <scope>NUCLEOTIDE SEQUENCE [LARGE SCALE GENOMIC DNA]</scope>
    <source>
        <strain evidence="6">ATCC 27009 / DSM 446 / BCRC 14685 / JCM 5260 / KCTC 1825 / NBRC 15652 / NCIMB 11725 / NRRL B-14509 / 104-IA</strain>
    </source>
</reference>
<evidence type="ECO:0000256" key="2">
    <source>
        <dbReference type="PROSITE-ProRule" id="PRU00284"/>
    </source>
</evidence>
<keyword evidence="6" id="KW-1185">Reference proteome</keyword>
<dbReference type="InterPro" id="IPR004089">
    <property type="entry name" value="MCPsignal_dom"/>
</dbReference>
<feature type="transmembrane region" description="Helical" evidence="3">
    <location>
        <begin position="49"/>
        <end position="69"/>
    </location>
</feature>
<evidence type="ECO:0000259" key="4">
    <source>
        <dbReference type="PROSITE" id="PS50111"/>
    </source>
</evidence>
<accession>C8WSS3</accession>
<dbReference type="AlphaFoldDB" id="C8WSS3"/>
<keyword evidence="3" id="KW-0472">Membrane</keyword>
<dbReference type="KEGG" id="aac:Aaci_0527"/>
<dbReference type="eggNOG" id="COG0840">
    <property type="taxonomic scope" value="Bacteria"/>
</dbReference>
<dbReference type="PROSITE" id="PS50111">
    <property type="entry name" value="CHEMOTAXIS_TRANSDUC_2"/>
    <property type="match status" value="1"/>
</dbReference>
<protein>
    <submittedName>
        <fullName evidence="5">Methyl-accepting chemotaxis sensory transducer</fullName>
    </submittedName>
</protein>
<feature type="transmembrane region" description="Helical" evidence="3">
    <location>
        <begin position="21"/>
        <end position="43"/>
    </location>
</feature>
<name>C8WSS3_ALIAD</name>
<dbReference type="Gene3D" id="1.10.287.950">
    <property type="entry name" value="Methyl-accepting chemotaxis protein"/>
    <property type="match status" value="1"/>
</dbReference>